<comment type="function">
    <text evidence="6">Ligates lysine onto the cytidine present at position 34 of the AUA codon-specific tRNA(Ile) that contains the anticodon CAU, in an ATP-dependent manner. Cytidine is converted to lysidine, thus changing the amino acid specificity of the tRNA from methionine to isoleucine.</text>
</comment>
<evidence type="ECO:0000256" key="4">
    <source>
        <dbReference type="ARBA" id="ARBA00022840"/>
    </source>
</evidence>
<dbReference type="SUPFAM" id="SSF52402">
    <property type="entry name" value="Adenine nucleotide alpha hydrolases-like"/>
    <property type="match status" value="1"/>
</dbReference>
<comment type="catalytic activity">
    <reaction evidence="5 6">
        <text>cytidine(34) in tRNA(Ile2) + L-lysine + ATP = lysidine(34) in tRNA(Ile2) + AMP + diphosphate + H(+)</text>
        <dbReference type="Rhea" id="RHEA:43744"/>
        <dbReference type="Rhea" id="RHEA-COMP:10625"/>
        <dbReference type="Rhea" id="RHEA-COMP:10670"/>
        <dbReference type="ChEBI" id="CHEBI:15378"/>
        <dbReference type="ChEBI" id="CHEBI:30616"/>
        <dbReference type="ChEBI" id="CHEBI:32551"/>
        <dbReference type="ChEBI" id="CHEBI:33019"/>
        <dbReference type="ChEBI" id="CHEBI:82748"/>
        <dbReference type="ChEBI" id="CHEBI:83665"/>
        <dbReference type="ChEBI" id="CHEBI:456215"/>
        <dbReference type="EC" id="6.3.4.19"/>
    </reaction>
</comment>
<dbReference type="GO" id="GO:0005524">
    <property type="term" value="F:ATP binding"/>
    <property type="evidence" value="ECO:0007669"/>
    <property type="project" value="UniProtKB-UniRule"/>
</dbReference>
<proteinExistence type="inferred from homology"/>
<keyword evidence="6" id="KW-0963">Cytoplasm</keyword>
<comment type="domain">
    <text evidence="6">The N-terminal region contains the highly conserved SGGXDS motif, predicted to be a P-loop motif involved in ATP binding.</text>
</comment>
<accession>A0A943URP3</accession>
<dbReference type="InterPro" id="IPR011063">
    <property type="entry name" value="TilS/TtcA_N"/>
</dbReference>
<feature type="binding site" evidence="6">
    <location>
        <begin position="41"/>
        <end position="46"/>
    </location>
    <ligand>
        <name>ATP</name>
        <dbReference type="ChEBI" id="CHEBI:30616"/>
    </ligand>
</feature>
<protein>
    <recommendedName>
        <fullName evidence="6">tRNA(Ile)-lysidine synthase</fullName>
        <ecNumber evidence="6">6.3.4.19</ecNumber>
    </recommendedName>
    <alternativeName>
        <fullName evidence="6">tRNA(Ile)-2-lysyl-cytidine synthase</fullName>
    </alternativeName>
    <alternativeName>
        <fullName evidence="6">tRNA(Ile)-lysidine synthetase</fullName>
    </alternativeName>
</protein>
<dbReference type="PANTHER" id="PTHR43033">
    <property type="entry name" value="TRNA(ILE)-LYSIDINE SYNTHASE-RELATED"/>
    <property type="match status" value="1"/>
</dbReference>
<dbReference type="NCBIfam" id="TIGR02432">
    <property type="entry name" value="lysidine_TilS_N"/>
    <property type="match status" value="1"/>
</dbReference>
<evidence type="ECO:0000313" key="9">
    <source>
        <dbReference type="Proteomes" id="UP000727506"/>
    </source>
</evidence>
<feature type="domain" description="tRNA(Ile)-lysidine/2-thiocytidine synthase N-terminal" evidence="7">
    <location>
        <begin position="36"/>
        <end position="237"/>
    </location>
</feature>
<dbReference type="GO" id="GO:0032267">
    <property type="term" value="F:tRNA(Ile)-lysidine synthase activity"/>
    <property type="evidence" value="ECO:0007669"/>
    <property type="project" value="UniProtKB-EC"/>
</dbReference>
<dbReference type="EMBL" id="JAGZSV010000003">
    <property type="protein sequence ID" value="MBS6939959.1"/>
    <property type="molecule type" value="Genomic_DNA"/>
</dbReference>
<dbReference type="Proteomes" id="UP000727506">
    <property type="component" value="Unassembled WGS sequence"/>
</dbReference>
<dbReference type="HAMAP" id="MF_01161">
    <property type="entry name" value="tRNA_Ile_lys_synt"/>
    <property type="match status" value="1"/>
</dbReference>
<dbReference type="InterPro" id="IPR012094">
    <property type="entry name" value="tRNA_Ile_lys_synt"/>
</dbReference>
<keyword evidence="3 6" id="KW-0547">Nucleotide-binding</keyword>
<dbReference type="SUPFAM" id="SSF82829">
    <property type="entry name" value="MesJ substrate recognition domain-like"/>
    <property type="match status" value="1"/>
</dbReference>
<dbReference type="CDD" id="cd01992">
    <property type="entry name" value="TilS_N"/>
    <property type="match status" value="1"/>
</dbReference>
<dbReference type="InterPro" id="IPR012795">
    <property type="entry name" value="tRNA_Ile_lys_synt_N"/>
</dbReference>
<dbReference type="AlphaFoldDB" id="A0A943URP3"/>
<dbReference type="EC" id="6.3.4.19" evidence="6"/>
<reference evidence="8" key="1">
    <citation type="submission" date="2021-02" db="EMBL/GenBank/DDBJ databases">
        <title>Infant gut strain persistence is associated with maternal origin, phylogeny, and functional potential including surface adhesion and iron acquisition.</title>
        <authorList>
            <person name="Lou Y.C."/>
        </authorList>
    </citation>
    <scope>NUCLEOTIDE SEQUENCE</scope>
    <source>
        <strain evidence="8">L2_039_000G1_dasL2_039_000G1_concoct_11</strain>
    </source>
</reference>
<dbReference type="GO" id="GO:0005737">
    <property type="term" value="C:cytoplasm"/>
    <property type="evidence" value="ECO:0007669"/>
    <property type="project" value="UniProtKB-SubCell"/>
</dbReference>
<keyword evidence="1 6" id="KW-0436">Ligase</keyword>
<evidence type="ECO:0000256" key="2">
    <source>
        <dbReference type="ARBA" id="ARBA00022694"/>
    </source>
</evidence>
<comment type="subcellular location">
    <subcellularLocation>
        <location evidence="6">Cytoplasm</location>
    </subcellularLocation>
</comment>
<dbReference type="PANTHER" id="PTHR43033:SF1">
    <property type="entry name" value="TRNA(ILE)-LYSIDINE SYNTHASE-RELATED"/>
    <property type="match status" value="1"/>
</dbReference>
<evidence type="ECO:0000256" key="6">
    <source>
        <dbReference type="HAMAP-Rule" id="MF_01161"/>
    </source>
</evidence>
<dbReference type="InterPro" id="IPR014729">
    <property type="entry name" value="Rossmann-like_a/b/a_fold"/>
</dbReference>
<evidence type="ECO:0000256" key="1">
    <source>
        <dbReference type="ARBA" id="ARBA00022598"/>
    </source>
</evidence>
<comment type="similarity">
    <text evidence="6">Belongs to the tRNA(Ile)-lysidine synthase family.</text>
</comment>
<gene>
    <name evidence="6 8" type="primary">tilS</name>
    <name evidence="8" type="ORF">KH142_00445</name>
</gene>
<evidence type="ECO:0000256" key="3">
    <source>
        <dbReference type="ARBA" id="ARBA00022741"/>
    </source>
</evidence>
<dbReference type="Pfam" id="PF01171">
    <property type="entry name" value="ATP_bind_3"/>
    <property type="match status" value="1"/>
</dbReference>
<evidence type="ECO:0000256" key="5">
    <source>
        <dbReference type="ARBA" id="ARBA00048539"/>
    </source>
</evidence>
<comment type="caution">
    <text evidence="8">The sequence shown here is derived from an EMBL/GenBank/DDBJ whole genome shotgun (WGS) entry which is preliminary data.</text>
</comment>
<sequence>MADRAGNRNGSYRADVLARVRDTIAAHGLASDDNAVLLMVSGGSDSVALAYACAGLAAAGEIGAAAMLHVNHKLRGAASDGDAAFVEKLAERLGIPLFMCEVDIAAMLQTSGGNMEAVARAERYRAAREALESTCLHTGFSFDAGRIFTAHTADDRVENFYMRSIVGTGPGGFRSMDYRSMIDGCRIERPLLDLGRDELRAYLGGIDDAVRDEAGSLWREDATNADTDRFRAFVRHEIVPRAKQRNPRLLETLTRTMNLIAEEDDMLAAEARELLLERVRPLGMAPSEGFLVLPSLNSEEKPLVRRVIERVLSLALGANARIESASIEACLAGLGCGGYVTNIQGDLAVSYNKDGLRIEPMAAFRSRRKKV</sequence>
<dbReference type="Gene3D" id="3.40.50.620">
    <property type="entry name" value="HUPs"/>
    <property type="match status" value="1"/>
</dbReference>
<evidence type="ECO:0000259" key="7">
    <source>
        <dbReference type="Pfam" id="PF01171"/>
    </source>
</evidence>
<name>A0A943URP3_9ACTN</name>
<keyword evidence="4 6" id="KW-0067">ATP-binding</keyword>
<evidence type="ECO:0000313" key="8">
    <source>
        <dbReference type="EMBL" id="MBS6939959.1"/>
    </source>
</evidence>
<dbReference type="GO" id="GO:0006400">
    <property type="term" value="P:tRNA modification"/>
    <property type="evidence" value="ECO:0007669"/>
    <property type="project" value="UniProtKB-UniRule"/>
</dbReference>
<organism evidence="8 9">
    <name type="scientific">Slackia piriformis</name>
    <dbReference type="NCBI Taxonomy" id="626934"/>
    <lineage>
        <taxon>Bacteria</taxon>
        <taxon>Bacillati</taxon>
        <taxon>Actinomycetota</taxon>
        <taxon>Coriobacteriia</taxon>
        <taxon>Eggerthellales</taxon>
        <taxon>Eggerthellaceae</taxon>
        <taxon>Slackia</taxon>
    </lineage>
</organism>
<keyword evidence="2 6" id="KW-0819">tRNA processing</keyword>